<name>A0ABR2UPN6_9PEZI</name>
<feature type="region of interest" description="Disordered" evidence="1">
    <location>
        <begin position="1"/>
        <end position="39"/>
    </location>
</feature>
<keyword evidence="4" id="KW-1185">Reference proteome</keyword>
<accession>A0ABR2UPN6</accession>
<feature type="domain" description="SprT-like" evidence="2">
    <location>
        <begin position="209"/>
        <end position="321"/>
    </location>
</feature>
<evidence type="ECO:0000313" key="3">
    <source>
        <dbReference type="EMBL" id="KAK9416473.1"/>
    </source>
</evidence>
<reference evidence="3 4" key="1">
    <citation type="journal article" date="2024" name="J. Plant Pathol.">
        <title>Sequence and assembly of the genome of Seiridium unicorne, isolate CBS 538.82, causal agent of cypress canker disease.</title>
        <authorList>
            <person name="Scali E."/>
            <person name="Rocca G.D."/>
            <person name="Danti R."/>
            <person name="Garbelotto M."/>
            <person name="Barberini S."/>
            <person name="Baroncelli R."/>
            <person name="Emiliani G."/>
        </authorList>
    </citation>
    <scope>NUCLEOTIDE SEQUENCE [LARGE SCALE GENOMIC DNA]</scope>
    <source>
        <strain evidence="3 4">BM-138-508</strain>
    </source>
</reference>
<comment type="caution">
    <text evidence="3">The sequence shown here is derived from an EMBL/GenBank/DDBJ whole genome shotgun (WGS) entry which is preliminary data.</text>
</comment>
<feature type="compositionally biased region" description="Low complexity" evidence="1">
    <location>
        <begin position="11"/>
        <end position="22"/>
    </location>
</feature>
<sequence>MFGGEWNGEGSPMSRSSSASSSYPEDRYTSRRYPDGGKRPYVNFEYVEVADDDGATPQFKRPRYVGVAPETAREPAFFILREAGVPSPVPFYNHDVLGSLSRVPSPATSERMSDNEIQPHRFLRPDPRPPLVERTSSGLPIAPEDEDSEERSGYSDMKKDEQAANRVERYFAQHHKWGRDSKAERILKSLISPRSSPGREFEIDDAALNNIFRATNEIFFFGCLRNRVKWDWSDGSNERYHTQIIGTTALRAAKDGGYETLIILSHRYLKDKRYNRRLLISTFIHELIHSYLFIRCGFKAKRFGGHTKGFHRIARLIDEWAGPDTLFLSNMEADLDDFRLAHSHDSFEGDIFRNCGMQCSEDVNAVPPIASPLGHWPNLRSLDQGNYRDSFGPP</sequence>
<evidence type="ECO:0000259" key="2">
    <source>
        <dbReference type="Pfam" id="PF10263"/>
    </source>
</evidence>
<evidence type="ECO:0000313" key="4">
    <source>
        <dbReference type="Proteomes" id="UP001408356"/>
    </source>
</evidence>
<dbReference type="Pfam" id="PF10263">
    <property type="entry name" value="SprT-like"/>
    <property type="match status" value="1"/>
</dbReference>
<feature type="compositionally biased region" description="Basic and acidic residues" evidence="1">
    <location>
        <begin position="150"/>
        <end position="161"/>
    </location>
</feature>
<feature type="region of interest" description="Disordered" evidence="1">
    <location>
        <begin position="103"/>
        <end position="161"/>
    </location>
</feature>
<gene>
    <name evidence="3" type="ORF">SUNI508_01890</name>
</gene>
<proteinExistence type="predicted"/>
<evidence type="ECO:0000256" key="1">
    <source>
        <dbReference type="SAM" id="MobiDB-lite"/>
    </source>
</evidence>
<organism evidence="3 4">
    <name type="scientific">Seiridium unicorne</name>
    <dbReference type="NCBI Taxonomy" id="138068"/>
    <lineage>
        <taxon>Eukaryota</taxon>
        <taxon>Fungi</taxon>
        <taxon>Dikarya</taxon>
        <taxon>Ascomycota</taxon>
        <taxon>Pezizomycotina</taxon>
        <taxon>Sordariomycetes</taxon>
        <taxon>Xylariomycetidae</taxon>
        <taxon>Amphisphaeriales</taxon>
        <taxon>Sporocadaceae</taxon>
        <taxon>Seiridium</taxon>
    </lineage>
</organism>
<protein>
    <recommendedName>
        <fullName evidence="2">SprT-like domain-containing protein</fullName>
    </recommendedName>
</protein>
<dbReference type="EMBL" id="JARVKF010000407">
    <property type="protein sequence ID" value="KAK9416473.1"/>
    <property type="molecule type" value="Genomic_DNA"/>
</dbReference>
<dbReference type="Proteomes" id="UP001408356">
    <property type="component" value="Unassembled WGS sequence"/>
</dbReference>
<feature type="compositionally biased region" description="Basic and acidic residues" evidence="1">
    <location>
        <begin position="24"/>
        <end position="38"/>
    </location>
</feature>
<dbReference type="InterPro" id="IPR006640">
    <property type="entry name" value="SprT-like_domain"/>
</dbReference>
<feature type="compositionally biased region" description="Basic and acidic residues" evidence="1">
    <location>
        <begin position="111"/>
        <end position="127"/>
    </location>
</feature>